<dbReference type="InterPro" id="IPR000286">
    <property type="entry name" value="HDACs"/>
</dbReference>
<evidence type="ECO:0000313" key="12">
    <source>
        <dbReference type="EMBL" id="CAI4053604.1"/>
    </source>
</evidence>
<dbReference type="PANTHER" id="PTHR10625">
    <property type="entry name" value="HISTONE DEACETYLASE HDAC1-RELATED"/>
    <property type="match status" value="1"/>
</dbReference>
<dbReference type="Pfam" id="PF00850">
    <property type="entry name" value="Hist_deacetyl"/>
    <property type="match status" value="1"/>
</dbReference>
<feature type="compositionally biased region" description="Acidic residues" evidence="10">
    <location>
        <begin position="404"/>
        <end position="423"/>
    </location>
</feature>
<feature type="domain" description="Histone deacetylase" evidence="11">
    <location>
        <begin position="23"/>
        <end position="389"/>
    </location>
</feature>
<evidence type="ECO:0000256" key="8">
    <source>
        <dbReference type="ARBA" id="ARBA00023163"/>
    </source>
</evidence>
<evidence type="ECO:0000256" key="3">
    <source>
        <dbReference type="ARBA" id="ARBA00012111"/>
    </source>
</evidence>
<feature type="region of interest" description="Disordered" evidence="10">
    <location>
        <begin position="402"/>
        <end position="423"/>
    </location>
</feature>
<reference evidence="12" key="1">
    <citation type="submission" date="2022-10" db="EMBL/GenBank/DDBJ databases">
        <authorList>
            <person name="Byrne P K."/>
        </authorList>
    </citation>
    <scope>NUCLEOTIDE SEQUENCE</scope>
    <source>
        <strain evidence="12">CBS7001</strain>
    </source>
</reference>
<dbReference type="InterPro" id="IPR023696">
    <property type="entry name" value="Ureohydrolase_dom_sf"/>
</dbReference>
<dbReference type="Proteomes" id="UP001162090">
    <property type="component" value="Chromosome 16"/>
</dbReference>
<evidence type="ECO:0000256" key="9">
    <source>
        <dbReference type="ARBA" id="ARBA00023242"/>
    </source>
</evidence>
<dbReference type="GO" id="GO:0031507">
    <property type="term" value="P:heterochromatin formation"/>
    <property type="evidence" value="ECO:0007669"/>
    <property type="project" value="TreeGrafter"/>
</dbReference>
<dbReference type="SUPFAM" id="SSF52768">
    <property type="entry name" value="Arginase/deacetylase"/>
    <property type="match status" value="1"/>
</dbReference>
<dbReference type="GO" id="GO:0006355">
    <property type="term" value="P:regulation of DNA-templated transcription"/>
    <property type="evidence" value="ECO:0007669"/>
    <property type="project" value="UniProtKB-ARBA"/>
</dbReference>
<accession>A0AA35JB40</accession>
<dbReference type="CDD" id="cd11680">
    <property type="entry name" value="HDAC_Hos1"/>
    <property type="match status" value="1"/>
</dbReference>
<dbReference type="EC" id="3.5.1.98" evidence="3"/>
<name>A0AA35JB40_SACUV</name>
<comment type="similarity">
    <text evidence="2">Belongs to the histone deacetylase family. HD type 1 subfamily.</text>
</comment>
<evidence type="ECO:0000256" key="4">
    <source>
        <dbReference type="ARBA" id="ARBA00022491"/>
    </source>
</evidence>
<dbReference type="GO" id="GO:0005634">
    <property type="term" value="C:nucleus"/>
    <property type="evidence" value="ECO:0007669"/>
    <property type="project" value="UniProtKB-SubCell"/>
</dbReference>
<sequence length="477" mass="55504">MSKLVISTSVFQSQVADLLPCNNHQKSQLVHSLLNAYSLLPYFDEVLTLPYVKKNELLEFHSKAYINILIDRKLNRILPQDIDDPVVESKWSELVELTTNWNEKVNQNLIDGFQRFTSREDLYNYYQNRLNALEDDEDNISVNKMVSNIETTTKDPYVLELEQKEYNLEGDCPIFSYLPMYCQVITGATLNLLDHLSPTERLIGINWDGGRHHAFKQKANGFCYINDVVLLIQRLRKLKLSKVTYLDFDLHHGDGVEKAFQYSRQIQTISVHLYEPGFFPGTGSLNDSQNGKNIVNIPLKHGCDDNYLNLVASKIIHPLIKRHDPEVIIMECGGDGLQGDRFNEWQLTIRGLSRTIVNIMKSYPQAHIFLLGGGGYNDLLMSRFYTYLTWCVTKEFSIARQGEEDMSQDDPFDTRDDDDDSDSEQFIREHELVEMYNEENYQFWIYEMEGSSRMKTLRNDNKVEDILELMKFYKLDT</sequence>
<proteinExistence type="inferred from homology"/>
<evidence type="ECO:0000256" key="7">
    <source>
        <dbReference type="ARBA" id="ARBA00023015"/>
    </source>
</evidence>
<keyword evidence="9" id="KW-0539">Nucleus</keyword>
<dbReference type="InterPro" id="IPR037138">
    <property type="entry name" value="His_deacetylse_dom_sf"/>
</dbReference>
<dbReference type="InterPro" id="IPR023801">
    <property type="entry name" value="His_deacetylse_dom"/>
</dbReference>
<keyword evidence="4" id="KW-0678">Repressor</keyword>
<evidence type="ECO:0000259" key="11">
    <source>
        <dbReference type="Pfam" id="PF00850"/>
    </source>
</evidence>
<organism evidence="12 13">
    <name type="scientific">Saccharomyces uvarum</name>
    <name type="common">Yeast</name>
    <name type="synonym">Saccharomyces bayanus var. uvarum</name>
    <dbReference type="NCBI Taxonomy" id="230603"/>
    <lineage>
        <taxon>Eukaryota</taxon>
        <taxon>Fungi</taxon>
        <taxon>Dikarya</taxon>
        <taxon>Ascomycota</taxon>
        <taxon>Saccharomycotina</taxon>
        <taxon>Saccharomycetes</taxon>
        <taxon>Saccharomycetales</taxon>
        <taxon>Saccharomycetaceae</taxon>
        <taxon>Saccharomyces</taxon>
    </lineage>
</organism>
<dbReference type="EMBL" id="OX365927">
    <property type="protein sequence ID" value="CAI4053604.1"/>
    <property type="molecule type" value="Genomic_DNA"/>
</dbReference>
<evidence type="ECO:0000256" key="6">
    <source>
        <dbReference type="ARBA" id="ARBA00022853"/>
    </source>
</evidence>
<keyword evidence="8" id="KW-0804">Transcription</keyword>
<keyword evidence="5" id="KW-0378">Hydrolase</keyword>
<protein>
    <recommendedName>
        <fullName evidence="3">histone deacetylase</fullName>
        <ecNumber evidence="3">3.5.1.98</ecNumber>
    </recommendedName>
</protein>
<evidence type="ECO:0000256" key="10">
    <source>
        <dbReference type="SAM" id="MobiDB-lite"/>
    </source>
</evidence>
<evidence type="ECO:0000256" key="5">
    <source>
        <dbReference type="ARBA" id="ARBA00022801"/>
    </source>
</evidence>
<dbReference type="PRINTS" id="PR01270">
    <property type="entry name" value="HDASUPER"/>
</dbReference>
<evidence type="ECO:0000256" key="1">
    <source>
        <dbReference type="ARBA" id="ARBA00004123"/>
    </source>
</evidence>
<dbReference type="GO" id="GO:0141221">
    <property type="term" value="F:histone deacetylase activity, hydrolytic mechanism"/>
    <property type="evidence" value="ECO:0007669"/>
    <property type="project" value="UniProtKB-EC"/>
</dbReference>
<dbReference type="Gene3D" id="3.40.800.20">
    <property type="entry name" value="Histone deacetylase domain"/>
    <property type="match status" value="1"/>
</dbReference>
<dbReference type="GO" id="GO:0010557">
    <property type="term" value="P:positive regulation of macromolecule biosynthetic process"/>
    <property type="evidence" value="ECO:0007669"/>
    <property type="project" value="UniProtKB-ARBA"/>
</dbReference>
<dbReference type="AlphaFoldDB" id="A0AA35JB40"/>
<dbReference type="PANTHER" id="PTHR10625:SF14">
    <property type="entry name" value="HISTONE DEACETYLASE 8"/>
    <property type="match status" value="1"/>
</dbReference>
<evidence type="ECO:0000313" key="13">
    <source>
        <dbReference type="Proteomes" id="UP001162090"/>
    </source>
</evidence>
<comment type="subcellular location">
    <subcellularLocation>
        <location evidence="1">Nucleus</location>
    </subcellularLocation>
</comment>
<gene>
    <name evidence="12" type="primary">SUVC16G3380</name>
    <name evidence="12" type="ORF">SUVC_16G3380</name>
</gene>
<keyword evidence="7" id="KW-0805">Transcription regulation</keyword>
<evidence type="ECO:0000256" key="2">
    <source>
        <dbReference type="ARBA" id="ARBA00006457"/>
    </source>
</evidence>
<keyword evidence="6" id="KW-0156">Chromatin regulator</keyword>